<dbReference type="InterPro" id="IPR026444">
    <property type="entry name" value="Secre_tail"/>
</dbReference>
<dbReference type="Pfam" id="PF18962">
    <property type="entry name" value="Por_Secre_tail"/>
    <property type="match status" value="1"/>
</dbReference>
<dbReference type="NCBIfam" id="TIGR04183">
    <property type="entry name" value="Por_Secre_tail"/>
    <property type="match status" value="1"/>
</dbReference>
<dbReference type="RefSeq" id="WP_135398827.1">
    <property type="nucleotide sequence ID" value="NZ_SRMB01000007.1"/>
</dbReference>
<accession>A0A4Z0PUY3</accession>
<protein>
    <submittedName>
        <fullName evidence="3">T9SS type A sorting domain-containing protein</fullName>
    </submittedName>
</protein>
<gene>
    <name evidence="3" type="ORF">E5K02_23980</name>
</gene>
<feature type="signal peptide" evidence="1">
    <location>
        <begin position="1"/>
        <end position="24"/>
    </location>
</feature>
<dbReference type="AlphaFoldDB" id="A0A4Z0PUY3"/>
<feature type="chain" id="PRO_5021508639" evidence="1">
    <location>
        <begin position="25"/>
        <end position="542"/>
    </location>
</feature>
<sequence>MRLTLPFYCAALLLQGLYLPAGLAQTKLRDYAFGGSGSDFSTAALPTSNGGLLLAGSTFSPAGGDVSQPRFSSGIEADFWLVQTDAQGNKQWDKRFGGTGDDRLLTMLPTADGGYLLCGSSTSGASYDHTAPSRGANDYWVVKIDSRGTKLWDKSYGTSGGDMLTTAVAAPDGGFLLVGWTSSPDDPAPNGDRTEPLLGDSDAWLVKIDAAGTKQWDKRLGGLGYDYVYDAVSTSGGFLIGALPFVPGGDVSGVTHGGNDFWVAKVSDQGAKVWDRLYGGSGNDDLRTMLATPDGGVLVGGYSSSPVSGDKSVAAPAKTSWLLKLDAQGTKQWDNVYNTGTAWTEDDYLSTLALNPLGGYLLAGITAAGPTYGTADTDIWMAAIGMGGDLSWSRVYSGLDHDSPASIVPAPNGSVRLACSTPSGIGRDKTVSSRGGNDFWVLEIGSPALGVRPTQQASFSAALFPNPASATDYVTLEVTGLPDSTPVQVTVLNSVGQVLQTLTLTERPTGRRPLDVSRLPAGVYTVRLQTAQGTVNTQLLKH</sequence>
<dbReference type="PANTHER" id="PTHR42754">
    <property type="entry name" value="ENDOGLUCANASE"/>
    <property type="match status" value="1"/>
</dbReference>
<dbReference type="PRINTS" id="PR00313">
    <property type="entry name" value="CABNDNGRPT"/>
</dbReference>
<dbReference type="EMBL" id="SRMB01000007">
    <property type="protein sequence ID" value="TGE21074.1"/>
    <property type="molecule type" value="Genomic_DNA"/>
</dbReference>
<organism evidence="3 4">
    <name type="scientific">Hymenobacter metallicola</name>
    <dbReference type="NCBI Taxonomy" id="2563114"/>
    <lineage>
        <taxon>Bacteria</taxon>
        <taxon>Pseudomonadati</taxon>
        <taxon>Bacteroidota</taxon>
        <taxon>Cytophagia</taxon>
        <taxon>Cytophagales</taxon>
        <taxon>Hymenobacteraceae</taxon>
        <taxon>Hymenobacter</taxon>
    </lineage>
</organism>
<dbReference type="OrthoDB" id="9811934at2"/>
<keyword evidence="1" id="KW-0732">Signal</keyword>
<name>A0A4Z0PUY3_9BACT</name>
<feature type="domain" description="Secretion system C-terminal sorting" evidence="2">
    <location>
        <begin position="463"/>
        <end position="535"/>
    </location>
</feature>
<dbReference type="PANTHER" id="PTHR42754:SF1">
    <property type="entry name" value="LIPOPROTEIN"/>
    <property type="match status" value="1"/>
</dbReference>
<evidence type="ECO:0000259" key="2">
    <source>
        <dbReference type="Pfam" id="PF18962"/>
    </source>
</evidence>
<proteinExistence type="predicted"/>
<reference evidence="3 4" key="1">
    <citation type="submission" date="2019-04" db="EMBL/GenBank/DDBJ databases">
        <authorList>
            <person name="Feng G."/>
            <person name="Zhang J."/>
            <person name="Zhu H."/>
        </authorList>
    </citation>
    <scope>NUCLEOTIDE SEQUENCE [LARGE SCALE GENOMIC DNA]</scope>
    <source>
        <strain evidence="3 4">9PBR-1</strain>
    </source>
</reference>
<dbReference type="Proteomes" id="UP000298471">
    <property type="component" value="Unassembled WGS sequence"/>
</dbReference>
<keyword evidence="4" id="KW-1185">Reference proteome</keyword>
<comment type="caution">
    <text evidence="3">The sequence shown here is derived from an EMBL/GenBank/DDBJ whole genome shotgun (WGS) entry which is preliminary data.</text>
</comment>
<evidence type="ECO:0000313" key="4">
    <source>
        <dbReference type="Proteomes" id="UP000298471"/>
    </source>
</evidence>
<evidence type="ECO:0000313" key="3">
    <source>
        <dbReference type="EMBL" id="TGE21074.1"/>
    </source>
</evidence>
<evidence type="ECO:0000256" key="1">
    <source>
        <dbReference type="SAM" id="SignalP"/>
    </source>
</evidence>